<proteinExistence type="inferred from homology"/>
<organism evidence="3 4">
    <name type="scientific">Candidula unifasciata</name>
    <dbReference type="NCBI Taxonomy" id="100452"/>
    <lineage>
        <taxon>Eukaryota</taxon>
        <taxon>Metazoa</taxon>
        <taxon>Spiralia</taxon>
        <taxon>Lophotrochozoa</taxon>
        <taxon>Mollusca</taxon>
        <taxon>Gastropoda</taxon>
        <taxon>Heterobranchia</taxon>
        <taxon>Euthyneura</taxon>
        <taxon>Panpulmonata</taxon>
        <taxon>Eupulmonata</taxon>
        <taxon>Stylommatophora</taxon>
        <taxon>Helicina</taxon>
        <taxon>Helicoidea</taxon>
        <taxon>Geomitridae</taxon>
        <taxon>Candidula</taxon>
    </lineage>
</organism>
<dbReference type="AlphaFoldDB" id="A0A8S3ZHT9"/>
<evidence type="ECO:0000259" key="2">
    <source>
        <dbReference type="PROSITE" id="PS51762"/>
    </source>
</evidence>
<dbReference type="InterPro" id="IPR013320">
    <property type="entry name" value="ConA-like_dom_sf"/>
</dbReference>
<dbReference type="Pfam" id="PF00722">
    <property type="entry name" value="Glyco_hydro_16"/>
    <property type="match status" value="1"/>
</dbReference>
<dbReference type="Proteomes" id="UP000678393">
    <property type="component" value="Unassembled WGS sequence"/>
</dbReference>
<accession>A0A8S3ZHT9</accession>
<evidence type="ECO:0000256" key="1">
    <source>
        <dbReference type="ARBA" id="ARBA00006865"/>
    </source>
</evidence>
<feature type="domain" description="GH16" evidence="2">
    <location>
        <begin position="124"/>
        <end position="442"/>
    </location>
</feature>
<keyword evidence="4" id="KW-1185">Reference proteome</keyword>
<name>A0A8S3ZHT9_9EUPU</name>
<dbReference type="GO" id="GO:0004553">
    <property type="term" value="F:hydrolase activity, hydrolyzing O-glycosyl compounds"/>
    <property type="evidence" value="ECO:0007669"/>
    <property type="project" value="InterPro"/>
</dbReference>
<evidence type="ECO:0000313" key="3">
    <source>
        <dbReference type="EMBL" id="CAG5128869.1"/>
    </source>
</evidence>
<dbReference type="GO" id="GO:0005975">
    <property type="term" value="P:carbohydrate metabolic process"/>
    <property type="evidence" value="ECO:0007669"/>
    <property type="project" value="InterPro"/>
</dbReference>
<dbReference type="InterPro" id="IPR000757">
    <property type="entry name" value="Beta-glucanase-like"/>
</dbReference>
<dbReference type="SUPFAM" id="SSF49899">
    <property type="entry name" value="Concanavalin A-like lectins/glucanases"/>
    <property type="match status" value="1"/>
</dbReference>
<dbReference type="PROSITE" id="PS51762">
    <property type="entry name" value="GH16_2"/>
    <property type="match status" value="1"/>
</dbReference>
<dbReference type="OrthoDB" id="4781at2759"/>
<comment type="caution">
    <text evidence="3">The sequence shown here is derived from an EMBL/GenBank/DDBJ whole genome shotgun (WGS) entry which is preliminary data.</text>
</comment>
<dbReference type="PANTHER" id="PTHR10963:SF55">
    <property type="entry name" value="GLYCOSIDE HYDROLASE FAMILY 16 PROTEIN"/>
    <property type="match status" value="1"/>
</dbReference>
<gene>
    <name evidence="3" type="ORF">CUNI_LOCUS14427</name>
</gene>
<reference evidence="3" key="1">
    <citation type="submission" date="2021-04" db="EMBL/GenBank/DDBJ databases">
        <authorList>
            <consortium name="Molecular Ecology Group"/>
        </authorList>
    </citation>
    <scope>NUCLEOTIDE SEQUENCE</scope>
</reference>
<dbReference type="Gene3D" id="2.60.120.200">
    <property type="match status" value="1"/>
</dbReference>
<dbReference type="PANTHER" id="PTHR10963">
    <property type="entry name" value="GLYCOSYL HYDROLASE-RELATED"/>
    <property type="match status" value="1"/>
</dbReference>
<protein>
    <recommendedName>
        <fullName evidence="2">GH16 domain-containing protein</fullName>
    </recommendedName>
</protein>
<sequence length="442" mass="50192">IQCCVCYCSLWTGVCATQAQLRVQIEYSTPHLKLLLPDTDSEIRDVVFHYAIHGPIHTARAVRTSFGWQFSRDITEHVHSITAYADVHYKNGLAITTTRHTLTADTQNVILPGSRRIRAVLFREDFNQEFDPWNMHTWKVEVSMFGGRNWEFQVYTNDKKNVYTRDGNLYLAPVPTVNDPRFDENFLKTGTMDVAELWGLCTNNADYGCSRSGANGMLPPVMSGKVSSQPAIRYGTVEVRARIPRGDWIWPAIWMMPKDSVYGVWPRSGEIDIMETRGNAGPLGVETVSSTLHWGDAWDNNKWSLTHAEKSSPAGKTWHDDFHVWKIERTPDHIKTFIDDQVILSVDAPADGFWKFGGLSSNVWSSGSKMAPFDQDFYLILNVAVGGINGYFSDTANWGVRKPWANNSPHANLDFWTARDDWLPTWQGDQSALVVDYVEFRD</sequence>
<dbReference type="InterPro" id="IPR050546">
    <property type="entry name" value="Glycosyl_Hydrlase_16"/>
</dbReference>
<comment type="similarity">
    <text evidence="1">Belongs to the glycosyl hydrolase 16 family.</text>
</comment>
<evidence type="ECO:0000313" key="4">
    <source>
        <dbReference type="Proteomes" id="UP000678393"/>
    </source>
</evidence>
<feature type="non-terminal residue" evidence="3">
    <location>
        <position position="442"/>
    </location>
</feature>
<dbReference type="EMBL" id="CAJHNH020003246">
    <property type="protein sequence ID" value="CAG5128869.1"/>
    <property type="molecule type" value="Genomic_DNA"/>
</dbReference>